<proteinExistence type="predicted"/>
<dbReference type="PANTHER" id="PTHR11614">
    <property type="entry name" value="PHOSPHOLIPASE-RELATED"/>
    <property type="match status" value="1"/>
</dbReference>
<dbReference type="EMBL" id="JAMQYH010000005">
    <property type="protein sequence ID" value="KAJ1685828.1"/>
    <property type="molecule type" value="Genomic_DNA"/>
</dbReference>
<keyword evidence="3" id="KW-1185">Reference proteome</keyword>
<protein>
    <recommendedName>
        <fullName evidence="1">Serine aminopeptidase S33 domain-containing protein</fullName>
    </recommendedName>
</protein>
<dbReference type="PRINTS" id="PR00111">
    <property type="entry name" value="ABHYDROLASE"/>
</dbReference>
<evidence type="ECO:0000313" key="2">
    <source>
        <dbReference type="EMBL" id="KAJ1685828.1"/>
    </source>
</evidence>
<dbReference type="Proteomes" id="UP001151287">
    <property type="component" value="Unassembled WGS sequence"/>
</dbReference>
<evidence type="ECO:0000259" key="1">
    <source>
        <dbReference type="Pfam" id="PF12146"/>
    </source>
</evidence>
<gene>
    <name evidence="2" type="ORF">LUZ63_017218</name>
</gene>
<dbReference type="InterPro" id="IPR029058">
    <property type="entry name" value="AB_hydrolase_fold"/>
</dbReference>
<sequence>MWIRLSPSQLNLNQFIIPSKRPQPLPFPFKTQFPLLSSLLVKTKTTKKPKSKSLTMVHPIAEANEQSLFGNLTAEEFYLHHAITHSTSSFTNSEGLRIFTQSWVPTNIPSSHLLGTIAVVHGYTGDSNWTVQLTAVHLAKAGFAVAALDHRGHGFSEGLRLYIPDINPVVDDCVAFFDEFRAKYPPSLPCFLYAESLGGAIALLLHLRSRDPEFARLHRGWDGAILNGAMCGVSAKIKPPWPLEHLLGIAKTFIPTWRVAITRGNIPDLSFKVEWKKKLVLENPNRIVGNARAGTAYELLRVCRELQSRFEEITIPLLIVHGGDDRVCDPACAEELYKRVSSKDKTLRMHPDMWHQLVGEPDDSVELVFNEMIDWLKSRSGSKESADSGVPTDS</sequence>
<dbReference type="AlphaFoldDB" id="A0A9Q0HGC3"/>
<evidence type="ECO:0000313" key="3">
    <source>
        <dbReference type="Proteomes" id="UP001151287"/>
    </source>
</evidence>
<dbReference type="SUPFAM" id="SSF53474">
    <property type="entry name" value="alpha/beta-Hydrolases"/>
    <property type="match status" value="1"/>
</dbReference>
<dbReference type="FunFam" id="3.40.50.1820:FF:000132">
    <property type="entry name" value="caffeoylshikimate esterase"/>
    <property type="match status" value="1"/>
</dbReference>
<dbReference type="InterPro" id="IPR051044">
    <property type="entry name" value="MAG_DAG_Lipase"/>
</dbReference>
<organism evidence="2 3">
    <name type="scientific">Rhynchospora breviuscula</name>
    <dbReference type="NCBI Taxonomy" id="2022672"/>
    <lineage>
        <taxon>Eukaryota</taxon>
        <taxon>Viridiplantae</taxon>
        <taxon>Streptophyta</taxon>
        <taxon>Embryophyta</taxon>
        <taxon>Tracheophyta</taxon>
        <taxon>Spermatophyta</taxon>
        <taxon>Magnoliopsida</taxon>
        <taxon>Liliopsida</taxon>
        <taxon>Poales</taxon>
        <taxon>Cyperaceae</taxon>
        <taxon>Cyperoideae</taxon>
        <taxon>Rhynchosporeae</taxon>
        <taxon>Rhynchospora</taxon>
    </lineage>
</organism>
<comment type="caution">
    <text evidence="2">The sequence shown here is derived from an EMBL/GenBank/DDBJ whole genome shotgun (WGS) entry which is preliminary data.</text>
</comment>
<dbReference type="OrthoDB" id="2498029at2759"/>
<accession>A0A9Q0HGC3</accession>
<name>A0A9Q0HGC3_9POAL</name>
<reference evidence="2" key="1">
    <citation type="journal article" date="2022" name="Cell">
        <title>Repeat-based holocentromeres influence genome architecture and karyotype evolution.</title>
        <authorList>
            <person name="Hofstatter P.G."/>
            <person name="Thangavel G."/>
            <person name="Lux T."/>
            <person name="Neumann P."/>
            <person name="Vondrak T."/>
            <person name="Novak P."/>
            <person name="Zhang M."/>
            <person name="Costa L."/>
            <person name="Castellani M."/>
            <person name="Scott A."/>
            <person name="Toegelov H."/>
            <person name="Fuchs J."/>
            <person name="Mata-Sucre Y."/>
            <person name="Dias Y."/>
            <person name="Vanzela A.L.L."/>
            <person name="Huettel B."/>
            <person name="Almeida C.C.S."/>
            <person name="Simkova H."/>
            <person name="Souza G."/>
            <person name="Pedrosa-Harand A."/>
            <person name="Macas J."/>
            <person name="Mayer K.F.X."/>
            <person name="Houben A."/>
            <person name="Marques A."/>
        </authorList>
    </citation>
    <scope>NUCLEOTIDE SEQUENCE</scope>
    <source>
        <strain evidence="2">RhyBre1mFocal</strain>
    </source>
</reference>
<dbReference type="InterPro" id="IPR000073">
    <property type="entry name" value="AB_hydrolase_1"/>
</dbReference>
<dbReference type="Gene3D" id="3.40.50.1820">
    <property type="entry name" value="alpha/beta hydrolase"/>
    <property type="match status" value="1"/>
</dbReference>
<dbReference type="InterPro" id="IPR022742">
    <property type="entry name" value="Hydrolase_4"/>
</dbReference>
<dbReference type="Pfam" id="PF12146">
    <property type="entry name" value="Hydrolase_4"/>
    <property type="match status" value="1"/>
</dbReference>
<feature type="domain" description="Serine aminopeptidase S33" evidence="1">
    <location>
        <begin position="115"/>
        <end position="362"/>
    </location>
</feature>